<proteinExistence type="predicted"/>
<evidence type="ECO:0000313" key="1">
    <source>
        <dbReference type="EMBL" id="TWT89251.1"/>
    </source>
</evidence>
<comment type="caution">
    <text evidence="1">The sequence shown here is derived from an EMBL/GenBank/DDBJ whole genome shotgun (WGS) entry which is preliminary data.</text>
</comment>
<organism evidence="1 2">
    <name type="scientific">Stieleria varia</name>
    <dbReference type="NCBI Taxonomy" id="2528005"/>
    <lineage>
        <taxon>Bacteria</taxon>
        <taxon>Pseudomonadati</taxon>
        <taxon>Planctomycetota</taxon>
        <taxon>Planctomycetia</taxon>
        <taxon>Pirellulales</taxon>
        <taxon>Pirellulaceae</taxon>
        <taxon>Stieleria</taxon>
    </lineage>
</organism>
<dbReference type="AlphaFoldDB" id="A0A5C5ZR26"/>
<sequence>MIGRVISYRSRHGRIDAIDDRHEMEVSTGQVGPETVHIARLTEHGSERVHVGRAEQELNRVFRDSTCWRIDVCSIDDSEVGKLFEFDRSARVERHQTRVCQIDITDISSIWRTWRQHVRCHCPGRFIQSPVGHRRISQHSIVIRIRSNRQDFRRQHTVHISGQNRSVTHTVDCDRQRRRVREILIGHRVGERFDESVTCCQSLHVRVRVVQCVRVAAVRVPHQRSVLSGTGIEGGH</sequence>
<name>A0A5C5ZR26_9BACT</name>
<protein>
    <submittedName>
        <fullName evidence="1">Uncharacterized protein</fullName>
    </submittedName>
</protein>
<keyword evidence="2" id="KW-1185">Reference proteome</keyword>
<evidence type="ECO:0000313" key="2">
    <source>
        <dbReference type="Proteomes" id="UP000320176"/>
    </source>
</evidence>
<accession>A0A5C5ZR26</accession>
<reference evidence="1 2" key="1">
    <citation type="submission" date="2019-02" db="EMBL/GenBank/DDBJ databases">
        <title>Deep-cultivation of Planctomycetes and their phenomic and genomic characterization uncovers novel biology.</title>
        <authorList>
            <person name="Wiegand S."/>
            <person name="Jogler M."/>
            <person name="Boedeker C."/>
            <person name="Pinto D."/>
            <person name="Vollmers J."/>
            <person name="Rivas-Marin E."/>
            <person name="Kohn T."/>
            <person name="Peeters S.H."/>
            <person name="Heuer A."/>
            <person name="Rast P."/>
            <person name="Oberbeckmann S."/>
            <person name="Bunk B."/>
            <person name="Jeske O."/>
            <person name="Meyerdierks A."/>
            <person name="Storesund J.E."/>
            <person name="Kallscheuer N."/>
            <person name="Luecker S."/>
            <person name="Lage O.M."/>
            <person name="Pohl T."/>
            <person name="Merkel B.J."/>
            <person name="Hornburger P."/>
            <person name="Mueller R.-W."/>
            <person name="Bruemmer F."/>
            <person name="Labrenz M."/>
            <person name="Spormann A.M."/>
            <person name="Op Den Camp H."/>
            <person name="Overmann J."/>
            <person name="Amann R."/>
            <person name="Jetten M.S.M."/>
            <person name="Mascher T."/>
            <person name="Medema M.H."/>
            <person name="Devos D.P."/>
            <person name="Kaster A.-K."/>
            <person name="Ovreas L."/>
            <person name="Rohde M."/>
            <person name="Galperin M.Y."/>
            <person name="Jogler C."/>
        </authorList>
    </citation>
    <scope>NUCLEOTIDE SEQUENCE [LARGE SCALE GENOMIC DNA]</scope>
    <source>
        <strain evidence="1 2">Pla52n</strain>
    </source>
</reference>
<gene>
    <name evidence="1" type="ORF">Pla52n_68850</name>
</gene>
<dbReference type="Proteomes" id="UP000320176">
    <property type="component" value="Unassembled WGS sequence"/>
</dbReference>
<dbReference type="EMBL" id="SJPN01000026">
    <property type="protein sequence ID" value="TWT89251.1"/>
    <property type="molecule type" value="Genomic_DNA"/>
</dbReference>